<name>A0A2S9VBT5_9ALTE</name>
<evidence type="ECO:0000313" key="3">
    <source>
        <dbReference type="Proteomes" id="UP000238949"/>
    </source>
</evidence>
<reference evidence="3" key="1">
    <citation type="journal article" date="2020" name="Int. J. Syst. Evol. Microbiol.">
        <title>Alteromonas alba sp. nov., a marine bacterium isolated from the seawater of the West Pacific Ocean.</title>
        <authorList>
            <person name="Sun C."/>
            <person name="Wu Y.-H."/>
            <person name="Xamxidin M."/>
            <person name="Cheng H."/>
            <person name="Xu X.-W."/>
        </authorList>
    </citation>
    <scope>NUCLEOTIDE SEQUENCE [LARGE SCALE GENOMIC DNA]</scope>
    <source>
        <strain evidence="3">190</strain>
    </source>
</reference>
<dbReference type="Pfam" id="PF13471">
    <property type="entry name" value="Transglut_core3"/>
    <property type="match status" value="1"/>
</dbReference>
<evidence type="ECO:0000259" key="1">
    <source>
        <dbReference type="Pfam" id="PF13471"/>
    </source>
</evidence>
<organism evidence="2 3">
    <name type="scientific">Alteromonas alba</name>
    <dbReference type="NCBI Taxonomy" id="2079529"/>
    <lineage>
        <taxon>Bacteria</taxon>
        <taxon>Pseudomonadati</taxon>
        <taxon>Pseudomonadota</taxon>
        <taxon>Gammaproteobacteria</taxon>
        <taxon>Alteromonadales</taxon>
        <taxon>Alteromonadaceae</taxon>
        <taxon>Alteromonas/Salinimonas group</taxon>
        <taxon>Alteromonas</taxon>
    </lineage>
</organism>
<accession>A0A2S9VBT5</accession>
<dbReference type="NCBIfam" id="NF033537">
    <property type="entry name" value="lasso_biosyn_B2"/>
    <property type="match status" value="1"/>
</dbReference>
<dbReference type="Proteomes" id="UP000238949">
    <property type="component" value="Unassembled WGS sequence"/>
</dbReference>
<comment type="caution">
    <text evidence="2">The sequence shown here is derived from an EMBL/GenBank/DDBJ whole genome shotgun (WGS) entry which is preliminary data.</text>
</comment>
<proteinExistence type="predicted"/>
<dbReference type="EMBL" id="PVNP01000081">
    <property type="protein sequence ID" value="PRO73903.1"/>
    <property type="molecule type" value="Genomic_DNA"/>
</dbReference>
<protein>
    <recommendedName>
        <fullName evidence="1">Microcin J25-processing protein McjB C-terminal domain-containing protein</fullName>
    </recommendedName>
</protein>
<keyword evidence="3" id="KW-1185">Reference proteome</keyword>
<gene>
    <name evidence="2" type="ORF">C6Y40_09055</name>
</gene>
<dbReference type="InterPro" id="IPR053521">
    <property type="entry name" value="McjB-like"/>
</dbReference>
<evidence type="ECO:0000313" key="2">
    <source>
        <dbReference type="EMBL" id="PRO73903.1"/>
    </source>
</evidence>
<dbReference type="RefSeq" id="WP_105934317.1">
    <property type="nucleotide sequence ID" value="NZ_PVNP01000081.1"/>
</dbReference>
<dbReference type="AlphaFoldDB" id="A0A2S9VBT5"/>
<sequence>MIKRCKQLLSLPAAERRWFWLCWCQFAKWHLIIQYCSYGKWKNVIFNSAYSESGRSLHIPLAKAIQLSEMAARNHIFTINCLRRCLVQQQLLARYGYSLNLHFGVKKQQGKLKAHCWLTYQNKLINDGDEVVSTYTELTLAEHQSQQIIKALK</sequence>
<dbReference type="InterPro" id="IPR032708">
    <property type="entry name" value="McjB_C"/>
</dbReference>
<feature type="domain" description="Microcin J25-processing protein McjB C-terminal" evidence="1">
    <location>
        <begin position="63"/>
        <end position="138"/>
    </location>
</feature>
<dbReference type="OrthoDB" id="6388335at2"/>